<dbReference type="AlphaFoldDB" id="A0A0A9GGC4"/>
<protein>
    <submittedName>
        <fullName evidence="1">Uncharacterized protein</fullName>
    </submittedName>
</protein>
<dbReference type="EMBL" id="GBRH01178173">
    <property type="protein sequence ID" value="JAE19723.1"/>
    <property type="molecule type" value="Transcribed_RNA"/>
</dbReference>
<proteinExistence type="predicted"/>
<name>A0A0A9GGC4_ARUDO</name>
<evidence type="ECO:0000313" key="1">
    <source>
        <dbReference type="EMBL" id="JAE19723.1"/>
    </source>
</evidence>
<accession>A0A0A9GGC4</accession>
<sequence>MTTASSYPFHHGRALLLHLGPDHPSR</sequence>
<reference evidence="1" key="1">
    <citation type="submission" date="2014-09" db="EMBL/GenBank/DDBJ databases">
        <authorList>
            <person name="Magalhaes I.L.F."/>
            <person name="Oliveira U."/>
            <person name="Santos F.R."/>
            <person name="Vidigal T.H.D.A."/>
            <person name="Brescovit A.D."/>
            <person name="Santos A.J."/>
        </authorList>
    </citation>
    <scope>NUCLEOTIDE SEQUENCE</scope>
    <source>
        <tissue evidence="1">Shoot tissue taken approximately 20 cm above the soil surface</tissue>
    </source>
</reference>
<reference evidence="1" key="2">
    <citation type="journal article" date="2015" name="Data Brief">
        <title>Shoot transcriptome of the giant reed, Arundo donax.</title>
        <authorList>
            <person name="Barrero R.A."/>
            <person name="Guerrero F.D."/>
            <person name="Moolhuijzen P."/>
            <person name="Goolsby J.A."/>
            <person name="Tidwell J."/>
            <person name="Bellgard S.E."/>
            <person name="Bellgard M.I."/>
        </authorList>
    </citation>
    <scope>NUCLEOTIDE SEQUENCE</scope>
    <source>
        <tissue evidence="1">Shoot tissue taken approximately 20 cm above the soil surface</tissue>
    </source>
</reference>
<organism evidence="1">
    <name type="scientific">Arundo donax</name>
    <name type="common">Giant reed</name>
    <name type="synonym">Donax arundinaceus</name>
    <dbReference type="NCBI Taxonomy" id="35708"/>
    <lineage>
        <taxon>Eukaryota</taxon>
        <taxon>Viridiplantae</taxon>
        <taxon>Streptophyta</taxon>
        <taxon>Embryophyta</taxon>
        <taxon>Tracheophyta</taxon>
        <taxon>Spermatophyta</taxon>
        <taxon>Magnoliopsida</taxon>
        <taxon>Liliopsida</taxon>
        <taxon>Poales</taxon>
        <taxon>Poaceae</taxon>
        <taxon>PACMAD clade</taxon>
        <taxon>Arundinoideae</taxon>
        <taxon>Arundineae</taxon>
        <taxon>Arundo</taxon>
    </lineage>
</organism>